<dbReference type="EMBL" id="KT006999">
    <property type="protein sequence ID" value="AKQ02293.1"/>
    <property type="molecule type" value="Genomic_DNA"/>
</dbReference>
<evidence type="ECO:0008006" key="2">
    <source>
        <dbReference type="Google" id="ProtNLM"/>
    </source>
</evidence>
<evidence type="ECO:0000313" key="1">
    <source>
        <dbReference type="EMBL" id="AKQ02293.1"/>
    </source>
</evidence>
<dbReference type="AlphaFoldDB" id="A0A0H4T3Q2"/>
<dbReference type="InterPro" id="IPR014942">
    <property type="entry name" value="AbiEii"/>
</dbReference>
<name>A0A0H4T3Q2_9BACT</name>
<protein>
    <recommendedName>
        <fullName evidence="2">Nucleotidyl transferase AbiEii/AbiGii toxin family protein</fullName>
    </recommendedName>
</protein>
<accession>A0A0H4T3Q2</accession>
<organism evidence="1">
    <name type="scientific">uncultured Microgenomates bacterium Rifle_16ft_4_minimus_37633</name>
    <dbReference type="NCBI Taxonomy" id="1665114"/>
    <lineage>
        <taxon>Bacteria</taxon>
        <taxon>Candidatus Microgenomatota</taxon>
        <taxon>environmental samples</taxon>
    </lineage>
</organism>
<sequence>MLTKALLTDTLRAIKLVSKLPTVKEAYLAGGTALALHLGHRISEDLDFFTNHNFDEQVLSLELSKFKEFREEGKSWKTIWGWLSKTKFSIFYYKYPLIEKAIEFEGIRIANKEDIAAMKIHAIEERGTRRDFVDVYILAKEFSLEQMFLFYDKKYAVLEDHLYGIIRSLSYFEDAEKEHQMPKMIESVSWDEVKRFFEKEAVRLGRKYLH</sequence>
<proteinExistence type="predicted"/>
<reference evidence="1" key="1">
    <citation type="journal article" date="2015" name="ISME J.">
        <title>Aquifer environment selects for microbial species cohorts in sediment and groundwater.</title>
        <authorList>
            <person name="Hug L.A."/>
            <person name="Thomas B.C."/>
            <person name="Brown C.T."/>
            <person name="Frischkorn K.R."/>
            <person name="Williams K.H."/>
            <person name="Tringe S.G."/>
            <person name="Banfield J.F."/>
        </authorList>
    </citation>
    <scope>NUCLEOTIDE SEQUENCE</scope>
</reference>
<dbReference type="Pfam" id="PF08843">
    <property type="entry name" value="AbiEii"/>
    <property type="match status" value="1"/>
</dbReference>
<dbReference type="Gene3D" id="3.10.450.620">
    <property type="entry name" value="JHP933, nucleotidyltransferase-like core domain"/>
    <property type="match status" value="1"/>
</dbReference>